<evidence type="ECO:0000259" key="3">
    <source>
        <dbReference type="PROSITE" id="PS50103"/>
    </source>
</evidence>
<evidence type="ECO:0000313" key="5">
    <source>
        <dbReference type="Proteomes" id="UP000018050"/>
    </source>
</evidence>
<feature type="compositionally biased region" description="Polar residues" evidence="2">
    <location>
        <begin position="804"/>
        <end position="826"/>
    </location>
</feature>
<dbReference type="EMBL" id="HG672842">
    <property type="protein sequence ID" value="CDI82876.1"/>
    <property type="molecule type" value="Genomic_DNA"/>
</dbReference>
<organism evidence="4 5">
    <name type="scientific">Eimeria acervulina</name>
    <name type="common">Coccidian parasite</name>
    <dbReference type="NCBI Taxonomy" id="5801"/>
    <lineage>
        <taxon>Eukaryota</taxon>
        <taxon>Sar</taxon>
        <taxon>Alveolata</taxon>
        <taxon>Apicomplexa</taxon>
        <taxon>Conoidasida</taxon>
        <taxon>Coccidia</taxon>
        <taxon>Eucoccidiorida</taxon>
        <taxon>Eimeriorina</taxon>
        <taxon>Eimeriidae</taxon>
        <taxon>Eimeria</taxon>
    </lineage>
</organism>
<dbReference type="OMA" id="MSHEETS"/>
<evidence type="ECO:0000256" key="1">
    <source>
        <dbReference type="PROSITE-ProRule" id="PRU00723"/>
    </source>
</evidence>
<feature type="domain" description="C3H1-type" evidence="3">
    <location>
        <begin position="334"/>
        <end position="362"/>
    </location>
</feature>
<dbReference type="Gene3D" id="4.10.1000.10">
    <property type="entry name" value="Zinc finger, CCCH-type"/>
    <property type="match status" value="1"/>
</dbReference>
<feature type="region of interest" description="Disordered" evidence="2">
    <location>
        <begin position="982"/>
        <end position="1003"/>
    </location>
</feature>
<dbReference type="VEuPathDB" id="ToxoDB:EAH_00006720"/>
<name>U6GRJ7_EIMAC</name>
<dbReference type="GeneID" id="25268742"/>
<keyword evidence="5" id="KW-1185">Reference proteome</keyword>
<evidence type="ECO:0000256" key="2">
    <source>
        <dbReference type="SAM" id="MobiDB-lite"/>
    </source>
</evidence>
<evidence type="ECO:0000313" key="4">
    <source>
        <dbReference type="EMBL" id="CDI82876.1"/>
    </source>
</evidence>
<dbReference type="AlphaFoldDB" id="U6GRJ7"/>
<feature type="region of interest" description="Disordered" evidence="2">
    <location>
        <begin position="770"/>
        <end position="876"/>
    </location>
</feature>
<sequence length="1207" mass="128555">MDRLQQQPSAKAPLPPRRHDGSLGYPLSGPSGESRGFIRSLKEQWQLPGAAEFFRREASASAGLQHHGQTLTGQDYGKSNMDRPQPASWSQSLKSASYDSSHRLYAGSCASGSSWGSSCGSLGSLSSSASQFSASSPARSVDVLFCQQRIPLPSWACCGGRRGTAGSSTASFSRGSGSSVRSPSALNHLSHDSDVAPAGVLSYCVSEEGFPSLRATLRGRSAVPYRQTPVGTFQRRETSPPSAVVQAPIIQPVASGSFGPRTSTASTAAPIGVPVTRHFDPLRASPFELSKFDRRDPYVHFYIPVDCPFARRCCDGVCPLAHTKLEKIFHPIVYKTQKCQMALADTGRCPYINKCAFFHTEEDRQEAELHWEAWEAEWASWRQQIDQLLLRHHKLEKEIRRKVEGIIKIRMPRSSSSDLLGRCLANLGVLTRFGEQKKATTQQSSQGVGPVESGVGSVSFSAPRGRNFAEGAFVGEGMAGLADPVRTPSGPRLAESVGFCALTEAPMFGLPAASAVVGNARRFAEHSEDHAFPAEGEWLYIANSWNKEVAQQYKSGGGFLSRVETSSISTRSTLQETLAPVGKDSKAPHSSGTLVPIPEVCSKHDEKAPLPSEHGLSHGVFGQRVADPGSLHGSPYKPYSCSTLRSSSKDHEYLPLRTEDSAVRAITTAEVETGNRVVTVITSETQHTVAISTPVDTTVASRMSARESMSHEETSNYPQPLNVFVCKPLHFARSSQARAASGKPATGGALPPVQPAVDRECAETLQTTGTCRIPVNPSSLDLQAPPSCSETTGCEDERGGPLTSGGSSCRSNTVCSPQGSYQQQAMNEEGYGDRQNTVGTRGAQEVTSIKKRGQVGEFQGDSEGATPSHQQPSWAKNRNVVRLRGAQIGPVVASRSGPLGSKEPLRAADDDASVLEVAVAPQAIPFQRSISPLCAPPLGLLKNDCVPQVEPLSSVASQGSPISAVSCAPSFQSSACGERPVFDSTDGSKGSALPAEFDGSPREEMGRKYNMPNLLPLPNDSVPNSEGKAVDIPPDPAATGTAQETLEERTFGQFWNPAASAEEATVGAPLPDVSEGEAFSVAIDTVMCKTEIPFSEGCVTVSKEELNLLAGKLNHLLRTAAEEIRRLDAGAGDDLASTEGHRQNRNRMAAEGTTTTSGRMEESDVSGSHNNQEAEVLTICNVSSAGAEREGGDATVVKSNPRHHAPD</sequence>
<keyword evidence="1" id="KW-0862">Zinc</keyword>
<dbReference type="InterPro" id="IPR000571">
    <property type="entry name" value="Znf_CCCH"/>
</dbReference>
<proteinExistence type="predicted"/>
<feature type="region of interest" description="Disordered" evidence="2">
    <location>
        <begin position="62"/>
        <end position="93"/>
    </location>
</feature>
<accession>U6GRJ7</accession>
<keyword evidence="1" id="KW-0479">Metal-binding</keyword>
<feature type="compositionally biased region" description="Polar residues" evidence="2">
    <location>
        <begin position="865"/>
        <end position="876"/>
    </location>
</feature>
<feature type="region of interest" description="Disordered" evidence="2">
    <location>
        <begin position="1132"/>
        <end position="1207"/>
    </location>
</feature>
<protein>
    <recommendedName>
        <fullName evidence="3">C3H1-type domain-containing protein</fullName>
    </recommendedName>
</protein>
<dbReference type="Proteomes" id="UP000018050">
    <property type="component" value="Unassembled WGS sequence"/>
</dbReference>
<feature type="compositionally biased region" description="Polar residues" evidence="2">
    <location>
        <begin position="770"/>
        <end position="792"/>
    </location>
</feature>
<dbReference type="PROSITE" id="PS50103">
    <property type="entry name" value="ZF_C3H1"/>
    <property type="match status" value="1"/>
</dbReference>
<feature type="region of interest" description="Disordered" evidence="2">
    <location>
        <begin position="605"/>
        <end position="629"/>
    </location>
</feature>
<reference evidence="4" key="1">
    <citation type="submission" date="2013-10" db="EMBL/GenBank/DDBJ databases">
        <title>Genomic analysis of the causative agents of coccidiosis in chickens.</title>
        <authorList>
            <person name="Reid A.J."/>
            <person name="Blake D."/>
            <person name="Billington K."/>
            <person name="Browne H."/>
            <person name="Dunn M."/>
            <person name="Hung S."/>
            <person name="Kawahara F."/>
            <person name="Miranda-Saavedra D."/>
            <person name="Mourier T."/>
            <person name="Nagra H."/>
            <person name="Otto T.D."/>
            <person name="Rawlings N."/>
            <person name="Sanchez A."/>
            <person name="Sanders M."/>
            <person name="Subramaniam C."/>
            <person name="Tay Y."/>
            <person name="Dear P."/>
            <person name="Doerig C."/>
            <person name="Gruber A."/>
            <person name="Parkinson J."/>
            <person name="Shirley M."/>
            <person name="Wan K.L."/>
            <person name="Berriman M."/>
            <person name="Tomley F."/>
            <person name="Pain A."/>
        </authorList>
    </citation>
    <scope>NUCLEOTIDE SEQUENCE</scope>
    <source>
        <strain evidence="4">Houghton</strain>
    </source>
</reference>
<dbReference type="OrthoDB" id="347319at2759"/>
<feature type="zinc finger region" description="C3H1-type" evidence="1">
    <location>
        <begin position="334"/>
        <end position="362"/>
    </location>
</feature>
<reference evidence="4" key="2">
    <citation type="submission" date="2013-10" db="EMBL/GenBank/DDBJ databases">
        <authorList>
            <person name="Aslett M."/>
        </authorList>
    </citation>
    <scope>NUCLEOTIDE SEQUENCE</scope>
    <source>
        <strain evidence="4">Houghton</strain>
    </source>
</reference>
<keyword evidence="1" id="KW-0863">Zinc-finger</keyword>
<gene>
    <name evidence="4" type="ORF">EAH_00006720</name>
</gene>
<dbReference type="RefSeq" id="XP_013247900.1">
    <property type="nucleotide sequence ID" value="XM_013392446.1"/>
</dbReference>
<dbReference type="GO" id="GO:0008270">
    <property type="term" value="F:zinc ion binding"/>
    <property type="evidence" value="ECO:0007669"/>
    <property type="project" value="UniProtKB-KW"/>
</dbReference>
<feature type="compositionally biased region" description="Low complexity" evidence="2">
    <location>
        <begin position="22"/>
        <end position="34"/>
    </location>
</feature>
<feature type="region of interest" description="Disordered" evidence="2">
    <location>
        <begin position="1"/>
        <end position="37"/>
    </location>
</feature>